<protein>
    <submittedName>
        <fullName evidence="2">Uncharacterized protein</fullName>
    </submittedName>
</protein>
<organism evidence="2 3">
    <name type="scientific">Cudoniella acicularis</name>
    <dbReference type="NCBI Taxonomy" id="354080"/>
    <lineage>
        <taxon>Eukaryota</taxon>
        <taxon>Fungi</taxon>
        <taxon>Dikarya</taxon>
        <taxon>Ascomycota</taxon>
        <taxon>Pezizomycotina</taxon>
        <taxon>Leotiomycetes</taxon>
        <taxon>Helotiales</taxon>
        <taxon>Tricladiaceae</taxon>
        <taxon>Cudoniella</taxon>
    </lineage>
</organism>
<evidence type="ECO:0000256" key="1">
    <source>
        <dbReference type="SAM" id="MobiDB-lite"/>
    </source>
</evidence>
<dbReference type="EMBL" id="JAAMPI010001583">
    <property type="protein sequence ID" value="KAF4624674.1"/>
    <property type="molecule type" value="Genomic_DNA"/>
</dbReference>
<evidence type="ECO:0000313" key="3">
    <source>
        <dbReference type="Proteomes" id="UP000566819"/>
    </source>
</evidence>
<dbReference type="AlphaFoldDB" id="A0A8H4VYM5"/>
<feature type="region of interest" description="Disordered" evidence="1">
    <location>
        <begin position="50"/>
        <end position="71"/>
    </location>
</feature>
<comment type="caution">
    <text evidence="2">The sequence shown here is derived from an EMBL/GenBank/DDBJ whole genome shotgun (WGS) entry which is preliminary data.</text>
</comment>
<name>A0A8H4VYM5_9HELO</name>
<sequence>MAPIDAAPLPTGLLAPTEKAPLSFKFVKQRKLDGTIVTVKKPIKVTDAVSPLSSTSITSTEKPTTPTFEVP</sequence>
<feature type="compositionally biased region" description="Polar residues" evidence="1">
    <location>
        <begin position="51"/>
        <end position="71"/>
    </location>
</feature>
<dbReference type="Proteomes" id="UP000566819">
    <property type="component" value="Unassembled WGS sequence"/>
</dbReference>
<reference evidence="2 3" key="1">
    <citation type="submission" date="2020-03" db="EMBL/GenBank/DDBJ databases">
        <title>Draft Genome Sequence of Cudoniella acicularis.</title>
        <authorList>
            <person name="Buettner E."/>
            <person name="Kellner H."/>
        </authorList>
    </citation>
    <scope>NUCLEOTIDE SEQUENCE [LARGE SCALE GENOMIC DNA]</scope>
    <source>
        <strain evidence="2 3">DSM 108380</strain>
    </source>
</reference>
<evidence type="ECO:0000313" key="2">
    <source>
        <dbReference type="EMBL" id="KAF4624674.1"/>
    </source>
</evidence>
<gene>
    <name evidence="2" type="ORF">G7Y89_g13490</name>
</gene>
<keyword evidence="3" id="KW-1185">Reference proteome</keyword>
<accession>A0A8H4VYM5</accession>
<proteinExistence type="predicted"/>